<dbReference type="PANTHER" id="PTHR42801">
    <property type="entry name" value="THIOREDOXIN-DEPENDENT PEROXIDE REDUCTASE"/>
    <property type="match status" value="1"/>
</dbReference>
<dbReference type="SUPFAM" id="SSF52833">
    <property type="entry name" value="Thioredoxin-like"/>
    <property type="match status" value="1"/>
</dbReference>
<evidence type="ECO:0000256" key="1">
    <source>
        <dbReference type="ARBA" id="ARBA00011245"/>
    </source>
</evidence>
<evidence type="ECO:0000256" key="5">
    <source>
        <dbReference type="ARBA" id="ARBA00023002"/>
    </source>
</evidence>
<sequence length="179" mass="19978">MNPLSPSIHHTVSGRVTMADDWLTLEVGDIAPEFEAELTDSSTVKLADILAGGEKVILYFYPKDSTPGCTTQACDFRDNFGAFETSGYRILGVSKDSAKSHAKFIEKQGLNFDLIVDKETDLHQKFGVWREKMNYGKTYMGVSRSTFVIDTDGRLSWVGYNVRAKGHVERLMRELGVAD</sequence>
<comment type="catalytic activity">
    <reaction evidence="10">
        <text>a hydroperoxide + [thioredoxin]-dithiol = an alcohol + [thioredoxin]-disulfide + H2O</text>
        <dbReference type="Rhea" id="RHEA:62620"/>
        <dbReference type="Rhea" id="RHEA-COMP:10698"/>
        <dbReference type="Rhea" id="RHEA-COMP:10700"/>
        <dbReference type="ChEBI" id="CHEBI:15377"/>
        <dbReference type="ChEBI" id="CHEBI:29950"/>
        <dbReference type="ChEBI" id="CHEBI:30879"/>
        <dbReference type="ChEBI" id="CHEBI:35924"/>
        <dbReference type="ChEBI" id="CHEBI:50058"/>
        <dbReference type="EC" id="1.11.1.24"/>
    </reaction>
</comment>
<dbReference type="AlphaFoldDB" id="A0A075HKK1"/>
<gene>
    <name evidence="12" type="primary">BCP</name>
    <name evidence="12" type="synonym">DOT5</name>
    <name evidence="12" type="synonym">PRXQ</name>
</gene>
<feature type="domain" description="Thioredoxin" evidence="11">
    <location>
        <begin position="25"/>
        <end position="179"/>
    </location>
</feature>
<keyword evidence="6" id="KW-1015">Disulfide bond</keyword>
<evidence type="ECO:0000313" key="12">
    <source>
        <dbReference type="EMBL" id="AIF14468.1"/>
    </source>
</evidence>
<dbReference type="Gene3D" id="3.40.30.10">
    <property type="entry name" value="Glutaredoxin"/>
    <property type="match status" value="1"/>
</dbReference>
<evidence type="ECO:0000256" key="2">
    <source>
        <dbReference type="ARBA" id="ARBA00013017"/>
    </source>
</evidence>
<comment type="similarity">
    <text evidence="9">Belongs to the peroxiredoxin family. BCP/PrxQ subfamily.</text>
</comment>
<keyword evidence="3 12" id="KW-0575">Peroxidase</keyword>
<dbReference type="GO" id="GO:0034599">
    <property type="term" value="P:cellular response to oxidative stress"/>
    <property type="evidence" value="ECO:0007669"/>
    <property type="project" value="TreeGrafter"/>
</dbReference>
<dbReference type="InterPro" id="IPR013766">
    <property type="entry name" value="Thioredoxin_domain"/>
</dbReference>
<evidence type="ECO:0000256" key="8">
    <source>
        <dbReference type="ARBA" id="ARBA00032824"/>
    </source>
</evidence>
<evidence type="ECO:0000256" key="4">
    <source>
        <dbReference type="ARBA" id="ARBA00022862"/>
    </source>
</evidence>
<dbReference type="PROSITE" id="PS51352">
    <property type="entry name" value="THIOREDOXIN_2"/>
    <property type="match status" value="1"/>
</dbReference>
<dbReference type="InterPro" id="IPR000866">
    <property type="entry name" value="AhpC/TSA"/>
</dbReference>
<dbReference type="InterPro" id="IPR050924">
    <property type="entry name" value="Peroxiredoxin_BCP/PrxQ"/>
</dbReference>
<evidence type="ECO:0000256" key="3">
    <source>
        <dbReference type="ARBA" id="ARBA00022559"/>
    </source>
</evidence>
<organism evidence="12">
    <name type="scientific">uncultured marine group II/III euryarchaeote KM3_67_D09</name>
    <dbReference type="NCBI Taxonomy" id="1456483"/>
    <lineage>
        <taxon>Archaea</taxon>
        <taxon>Methanobacteriati</taxon>
        <taxon>Methanobacteriota</taxon>
        <taxon>environmental samples</taxon>
    </lineage>
</organism>
<dbReference type="FunFam" id="3.40.30.10:FF:000007">
    <property type="entry name" value="Thioredoxin-dependent thiol peroxidase"/>
    <property type="match status" value="1"/>
</dbReference>
<keyword evidence="4" id="KW-0049">Antioxidant</keyword>
<dbReference type="EMBL" id="KF901002">
    <property type="protein sequence ID" value="AIF14468.1"/>
    <property type="molecule type" value="Genomic_DNA"/>
</dbReference>
<dbReference type="EC" id="1.11.1.24" evidence="2"/>
<accession>A0A075HKK1</accession>
<protein>
    <recommendedName>
        <fullName evidence="2">thioredoxin-dependent peroxiredoxin</fullName>
        <ecNumber evidence="2">1.11.1.24</ecNumber>
    </recommendedName>
    <alternativeName>
        <fullName evidence="8">Thioredoxin peroxidase</fullName>
    </alternativeName>
</protein>
<keyword evidence="7" id="KW-0676">Redox-active center</keyword>
<evidence type="ECO:0000256" key="10">
    <source>
        <dbReference type="ARBA" id="ARBA00049091"/>
    </source>
</evidence>
<evidence type="ECO:0000259" key="11">
    <source>
        <dbReference type="PROSITE" id="PS51352"/>
    </source>
</evidence>
<reference evidence="12" key="1">
    <citation type="journal article" date="2014" name="Genome Biol. Evol.">
        <title>Pangenome evidence for extensive interdomain horizontal transfer affecting lineage core and shell genes in uncultured planktonic thaumarchaeota and euryarchaeota.</title>
        <authorList>
            <person name="Deschamps P."/>
            <person name="Zivanovic Y."/>
            <person name="Moreira D."/>
            <person name="Rodriguez-Valera F."/>
            <person name="Lopez-Garcia P."/>
        </authorList>
    </citation>
    <scope>NUCLEOTIDE SEQUENCE</scope>
</reference>
<comment type="subunit">
    <text evidence="1">Monomer.</text>
</comment>
<evidence type="ECO:0000256" key="7">
    <source>
        <dbReference type="ARBA" id="ARBA00023284"/>
    </source>
</evidence>
<dbReference type="GO" id="GO:0008379">
    <property type="term" value="F:thioredoxin peroxidase activity"/>
    <property type="evidence" value="ECO:0007669"/>
    <property type="project" value="TreeGrafter"/>
</dbReference>
<dbReference type="Pfam" id="PF00578">
    <property type="entry name" value="AhpC-TSA"/>
    <property type="match status" value="1"/>
</dbReference>
<proteinExistence type="inferred from homology"/>
<keyword evidence="5 12" id="KW-0560">Oxidoreductase</keyword>
<name>A0A075HKK1_9EURY</name>
<dbReference type="InterPro" id="IPR036249">
    <property type="entry name" value="Thioredoxin-like_sf"/>
</dbReference>
<dbReference type="GO" id="GO:0005737">
    <property type="term" value="C:cytoplasm"/>
    <property type="evidence" value="ECO:0007669"/>
    <property type="project" value="TreeGrafter"/>
</dbReference>
<dbReference type="PANTHER" id="PTHR42801:SF4">
    <property type="entry name" value="AHPC_TSA FAMILY PROTEIN"/>
    <property type="match status" value="1"/>
</dbReference>
<dbReference type="NCBIfam" id="NF006960">
    <property type="entry name" value="PRK09437.1"/>
    <property type="match status" value="1"/>
</dbReference>
<evidence type="ECO:0000256" key="9">
    <source>
        <dbReference type="ARBA" id="ARBA00038489"/>
    </source>
</evidence>
<evidence type="ECO:0000256" key="6">
    <source>
        <dbReference type="ARBA" id="ARBA00023157"/>
    </source>
</evidence>
<dbReference type="GO" id="GO:0045454">
    <property type="term" value="P:cell redox homeostasis"/>
    <property type="evidence" value="ECO:0007669"/>
    <property type="project" value="TreeGrafter"/>
</dbReference>
<dbReference type="CDD" id="cd03017">
    <property type="entry name" value="PRX_BCP"/>
    <property type="match status" value="1"/>
</dbReference>